<protein>
    <recommendedName>
        <fullName evidence="3">HAD family hydrolase</fullName>
    </recommendedName>
</protein>
<name>A0A552FZA4_MICAE</name>
<evidence type="ECO:0000313" key="2">
    <source>
        <dbReference type="Proteomes" id="UP000316958"/>
    </source>
</evidence>
<proteinExistence type="predicted"/>
<dbReference type="Proteomes" id="UP000316958">
    <property type="component" value="Unassembled WGS sequence"/>
</dbReference>
<organism evidence="1 2">
    <name type="scientific">Microcystis aeruginosa Ma_QC_Ch_20071001_S25D</name>
    <dbReference type="NCBI Taxonomy" id="2486250"/>
    <lineage>
        <taxon>Bacteria</taxon>
        <taxon>Bacillati</taxon>
        <taxon>Cyanobacteriota</taxon>
        <taxon>Cyanophyceae</taxon>
        <taxon>Oscillatoriophycideae</taxon>
        <taxon>Chroococcales</taxon>
        <taxon>Microcystaceae</taxon>
        <taxon>Microcystis</taxon>
    </lineage>
</organism>
<dbReference type="Gene3D" id="3.40.50.1000">
    <property type="entry name" value="HAD superfamily/HAD-like"/>
    <property type="match status" value="1"/>
</dbReference>
<gene>
    <name evidence="1" type="ORF">EWV57_06405</name>
</gene>
<dbReference type="EMBL" id="SFBE01000109">
    <property type="protein sequence ID" value="TRU52063.1"/>
    <property type="molecule type" value="Genomic_DNA"/>
</dbReference>
<dbReference type="InterPro" id="IPR036412">
    <property type="entry name" value="HAD-like_sf"/>
</dbReference>
<comment type="caution">
    <text evidence="1">The sequence shown here is derived from an EMBL/GenBank/DDBJ whole genome shotgun (WGS) entry which is preliminary data.</text>
</comment>
<reference evidence="1 2" key="1">
    <citation type="submission" date="2019-01" db="EMBL/GenBank/DDBJ databases">
        <title>Coherence of Microcystis species and biogeography revealed through population genomics.</title>
        <authorList>
            <person name="Perez-Carrascal O.M."/>
            <person name="Terrat Y."/>
            <person name="Giani A."/>
            <person name="Fortin N."/>
            <person name="Tromas N."/>
            <person name="Shapiro B.J."/>
        </authorList>
    </citation>
    <scope>NUCLEOTIDE SEQUENCE [LARGE SCALE GENOMIC DNA]</scope>
    <source>
        <strain evidence="1">Ma_QC_Ch_20071001_S25D</strain>
    </source>
</reference>
<dbReference type="SUPFAM" id="SSF56784">
    <property type="entry name" value="HAD-like"/>
    <property type="match status" value="1"/>
</dbReference>
<sequence length="200" mass="22768">MPTIVWDVDDVLNSLMRSWFEECWLTLHPECLLRYEDILENPPHRLLGVSLGEYLASLDSFRLSAGFQQLTPVGEILDWFDEFGGSFRHIALTATPMVAAPISAAWVMRHFGQWIRCFGFVPSKRAGEYNYQYDNNKGEFLAWWNKADILIDDNMVNLEAAKAVGIQTLLMPQPWNNSKLTITDSLELLANLAKGANSRD</sequence>
<evidence type="ECO:0000313" key="1">
    <source>
        <dbReference type="EMBL" id="TRU52063.1"/>
    </source>
</evidence>
<dbReference type="InterPro" id="IPR023214">
    <property type="entry name" value="HAD_sf"/>
</dbReference>
<accession>A0A552FZA4</accession>
<dbReference type="AlphaFoldDB" id="A0A552FZA4"/>
<evidence type="ECO:0008006" key="3">
    <source>
        <dbReference type="Google" id="ProtNLM"/>
    </source>
</evidence>